<dbReference type="PANTHER" id="PTHR47654:SF5">
    <property type="entry name" value="TRANSCRIPTION FACTOR DOMAIN-CONTAINING PROTEIN"/>
    <property type="match status" value="1"/>
</dbReference>
<organism evidence="2 3">
    <name type="scientific">Lojkania enalia</name>
    <dbReference type="NCBI Taxonomy" id="147567"/>
    <lineage>
        <taxon>Eukaryota</taxon>
        <taxon>Fungi</taxon>
        <taxon>Dikarya</taxon>
        <taxon>Ascomycota</taxon>
        <taxon>Pezizomycotina</taxon>
        <taxon>Dothideomycetes</taxon>
        <taxon>Pleosporomycetidae</taxon>
        <taxon>Pleosporales</taxon>
        <taxon>Pleosporales incertae sedis</taxon>
        <taxon>Lojkania</taxon>
    </lineage>
</organism>
<dbReference type="CDD" id="cd12148">
    <property type="entry name" value="fungal_TF_MHR"/>
    <property type="match status" value="1"/>
</dbReference>
<feature type="region of interest" description="Disordered" evidence="1">
    <location>
        <begin position="262"/>
        <end position="285"/>
    </location>
</feature>
<protein>
    <submittedName>
        <fullName evidence="2">Uncharacterized protein</fullName>
    </submittedName>
</protein>
<evidence type="ECO:0000256" key="1">
    <source>
        <dbReference type="SAM" id="MobiDB-lite"/>
    </source>
</evidence>
<dbReference type="Proteomes" id="UP000800093">
    <property type="component" value="Unassembled WGS sequence"/>
</dbReference>
<dbReference type="PANTHER" id="PTHR47654">
    <property type="entry name" value="ZN(II)2CYS6 TRANSCRIPTION FACTOR (EUROFUNG)-RELATED"/>
    <property type="match status" value="1"/>
</dbReference>
<feature type="compositionally biased region" description="Polar residues" evidence="1">
    <location>
        <begin position="272"/>
        <end position="285"/>
    </location>
</feature>
<dbReference type="EMBL" id="ML986593">
    <property type="protein sequence ID" value="KAF2267192.1"/>
    <property type="molecule type" value="Genomic_DNA"/>
</dbReference>
<comment type="caution">
    <text evidence="2">The sequence shown here is derived from an EMBL/GenBank/DDBJ whole genome shotgun (WGS) entry which is preliminary data.</text>
</comment>
<accession>A0A9P4N5K8</accession>
<dbReference type="OrthoDB" id="5296287at2759"/>
<dbReference type="AlphaFoldDB" id="A0A9P4N5K8"/>
<proteinExistence type="predicted"/>
<evidence type="ECO:0000313" key="2">
    <source>
        <dbReference type="EMBL" id="KAF2267192.1"/>
    </source>
</evidence>
<gene>
    <name evidence="2" type="ORF">CC78DRAFT_577390</name>
</gene>
<sequence>MIALYPCHRNHQINSQTYKTLQLHQLQALLRLRKSSFLTARIRLDLIIAEVLRGLYSPSKARESWGWIQKSIISFIDRLGEWEASLPVTLKFVRSIEENKISRDRFLLAFYCQSARLLVLRPCLCPLEERIKSQSQTSEDLNEQISEAWVQAALALTVLLPNHPDPVFLYRNGPWWSIVHIIMQAMAVLLLEISYRVIHMTRDGKNLTGSAKKLMQRLRSMRADDLVAGRAYMVVYNILKSDSPQIQVDIADILGDEDVDMEPTQQRDVRKPSSNASSLLNNQPPIAQHNMGDMLDYPTASNVFNAQMSLHQVGQQSHFTSSGFNCNQDFAWDPYLLLQQGYGNPFFMGFNQPKFPNSIFATGGIGDFGG</sequence>
<dbReference type="InterPro" id="IPR053230">
    <property type="entry name" value="Trans_reg_galc"/>
</dbReference>
<name>A0A9P4N5K8_9PLEO</name>
<evidence type="ECO:0000313" key="3">
    <source>
        <dbReference type="Proteomes" id="UP000800093"/>
    </source>
</evidence>
<reference evidence="3" key="1">
    <citation type="journal article" date="2020" name="Stud. Mycol.">
        <title>101 Dothideomycetes genomes: A test case for predicting lifestyles and emergence of pathogens.</title>
        <authorList>
            <person name="Haridas S."/>
            <person name="Albert R."/>
            <person name="Binder M."/>
            <person name="Bloem J."/>
            <person name="LaButti K."/>
            <person name="Salamov A."/>
            <person name="Andreopoulos B."/>
            <person name="Baker S."/>
            <person name="Barry K."/>
            <person name="Bills G."/>
            <person name="Bluhm B."/>
            <person name="Cannon C."/>
            <person name="Castanera R."/>
            <person name="Culley D."/>
            <person name="Daum C."/>
            <person name="Ezra D."/>
            <person name="Gonzalez J."/>
            <person name="Henrissat B."/>
            <person name="Kuo A."/>
            <person name="Liang C."/>
            <person name="Lipzen A."/>
            <person name="Lutzoni F."/>
            <person name="Magnuson J."/>
            <person name="Mondo S."/>
            <person name="Nolan M."/>
            <person name="Ohm R."/>
            <person name="Pangilinan J."/>
            <person name="Park H.-J."/>
            <person name="Ramirez L."/>
            <person name="Alfaro M."/>
            <person name="Sun H."/>
            <person name="Tritt A."/>
            <person name="Yoshinaga Y."/>
            <person name="Zwiers L.-H."/>
            <person name="Turgeon B."/>
            <person name="Goodwin S."/>
            <person name="Spatafora J."/>
            <person name="Crous P."/>
            <person name="Grigoriev I."/>
        </authorList>
    </citation>
    <scope>NUCLEOTIDE SEQUENCE [LARGE SCALE GENOMIC DNA]</scope>
    <source>
        <strain evidence="3">CBS 304.66</strain>
    </source>
</reference>
<keyword evidence="3" id="KW-1185">Reference proteome</keyword>